<reference evidence="2" key="1">
    <citation type="journal article" date="2017" name="bioRxiv">
        <title>Conservation of a gene cluster reveals novel cercosporin biosynthetic mechanisms and extends production to the genus Colletotrichum.</title>
        <authorList>
            <person name="de Jonge R."/>
            <person name="Ebert M.K."/>
            <person name="Huitt-Roehl C.R."/>
            <person name="Pal P."/>
            <person name="Suttle J.C."/>
            <person name="Spanner R.E."/>
            <person name="Neubauer J.D."/>
            <person name="Jurick W.M.II."/>
            <person name="Stott K.A."/>
            <person name="Secor G.A."/>
            <person name="Thomma B.P.H.J."/>
            <person name="Van de Peer Y."/>
            <person name="Townsend C.A."/>
            <person name="Bolton M.D."/>
        </authorList>
    </citation>
    <scope>NUCLEOTIDE SEQUENCE [LARGE SCALE GENOMIC DNA]</scope>
    <source>
        <strain evidence="2">CBS538.71</strain>
    </source>
</reference>
<organism evidence="1 2">
    <name type="scientific">Cercospora berteroae</name>
    <dbReference type="NCBI Taxonomy" id="357750"/>
    <lineage>
        <taxon>Eukaryota</taxon>
        <taxon>Fungi</taxon>
        <taxon>Dikarya</taxon>
        <taxon>Ascomycota</taxon>
        <taxon>Pezizomycotina</taxon>
        <taxon>Dothideomycetes</taxon>
        <taxon>Dothideomycetidae</taxon>
        <taxon>Mycosphaerellales</taxon>
        <taxon>Mycosphaerellaceae</taxon>
        <taxon>Cercospora</taxon>
    </lineage>
</organism>
<dbReference type="PANTHER" id="PTHR47197">
    <property type="entry name" value="PROTEIN NIRF"/>
    <property type="match status" value="1"/>
</dbReference>
<gene>
    <name evidence="1" type="ORF">CBER1_10584</name>
</gene>
<dbReference type="InterPro" id="IPR011048">
    <property type="entry name" value="Haem_d1_sf"/>
</dbReference>
<dbReference type="AlphaFoldDB" id="A0A2S6BXQ2"/>
<proteinExistence type="predicted"/>
<comment type="caution">
    <text evidence="1">The sequence shown here is derived from an EMBL/GenBank/DDBJ whole genome shotgun (WGS) entry which is preliminary data.</text>
</comment>
<evidence type="ECO:0000313" key="2">
    <source>
        <dbReference type="Proteomes" id="UP000237631"/>
    </source>
</evidence>
<evidence type="ECO:0008006" key="3">
    <source>
        <dbReference type="Google" id="ProtNLM"/>
    </source>
</evidence>
<dbReference type="PANTHER" id="PTHR47197:SF3">
    <property type="entry name" value="DIHYDRO-HEME D1 DEHYDROGENASE"/>
    <property type="match status" value="1"/>
</dbReference>
<keyword evidence="2" id="KW-1185">Reference proteome</keyword>
<dbReference type="Proteomes" id="UP000237631">
    <property type="component" value="Unassembled WGS sequence"/>
</dbReference>
<dbReference type="InterPro" id="IPR015943">
    <property type="entry name" value="WD40/YVTN_repeat-like_dom_sf"/>
</dbReference>
<dbReference type="SUPFAM" id="SSF51004">
    <property type="entry name" value="C-terminal (heme d1) domain of cytochrome cd1-nitrite reductase"/>
    <property type="match status" value="1"/>
</dbReference>
<name>A0A2S6BXQ2_9PEZI</name>
<accession>A0A2S6BXQ2</accession>
<dbReference type="InterPro" id="IPR051200">
    <property type="entry name" value="Host-pathogen_enzymatic-act"/>
</dbReference>
<sequence length="306" mass="33204">MPSTLAVVSQSGESLTFYDVDSGEKTGHMSNLIAEPHELCYDDRTGLLYVTHAYAHGWCVAHGEDGKTVSVIDCKQQKVVDTIDVTPHGGPHYAVLDKSRDILYSSVEVGLEGAGGIIGIDLKTKKIISHRAPKRTVMDVHEGRMTTRIGLPGGCEQPGISSDGRYAYFPIPTPTTSNHWDSSIDDVQSVVVLIDTSTNSITATVPLPSSGLTVHVDCLDRILVGHFRLDRPQIPQKHLPGKLSLAPLTVTSTPDGKRAFAANIFSRTVTVVDMERLKVEKTIEVDVVHRQDKTMHQGAHGMAVIP</sequence>
<dbReference type="EMBL" id="PNEN01001710">
    <property type="protein sequence ID" value="PPJ52263.1"/>
    <property type="molecule type" value="Genomic_DNA"/>
</dbReference>
<protein>
    <recommendedName>
        <fullName evidence="3">SMP-30/Gluconolactonase/LRE-like region domain-containing protein</fullName>
    </recommendedName>
</protein>
<dbReference type="Gene3D" id="2.130.10.10">
    <property type="entry name" value="YVTN repeat-like/Quinoprotein amine dehydrogenase"/>
    <property type="match status" value="3"/>
</dbReference>
<dbReference type="OrthoDB" id="3875785at2759"/>
<evidence type="ECO:0000313" key="1">
    <source>
        <dbReference type="EMBL" id="PPJ52263.1"/>
    </source>
</evidence>